<dbReference type="SUPFAM" id="SSF90229">
    <property type="entry name" value="CCCH zinc finger"/>
    <property type="match status" value="3"/>
</dbReference>
<evidence type="ECO:0000259" key="12">
    <source>
        <dbReference type="PROSITE" id="PS50089"/>
    </source>
</evidence>
<sequence>MCAFNAPNGRGRGANYQMEDRRLSEGFSERSVCRQFINGSCRYGQRCYYLHEWPTVPSVQVCRYFQKGSCWFGDNCRYLHVPCTASETSGSRRGSAPVVHSSALAGHALTGRRGSEPSLLADQGAHGSRRRGSEPLLTSFISLQQNLQHPAAGIAEEEEDAAAEAGPVPRRQDVGWPLQSTCASPSHSNSTESAGSVSHAASAEAQEKMVSETDKQEASLQDGLESGATASAEQDPTDAYNKSKDVFCGICMDKVYEKATERERRFGILPNCSHAFCLGCIMTWRKTKEFQEDVIKACPQCRVKSSFYIPSKYWVCEDEPKAALISSFKEKSSKMKCNFFMRHGCCPFASECIFSHDLPPGHRPQCRPFRPKSAADLLDQRLLSYFITLGLLDNEDFDFLDLIDF</sequence>
<comment type="pathway">
    <text evidence="2">Protein modification; protein ubiquitination.</text>
</comment>
<dbReference type="InterPro" id="IPR000571">
    <property type="entry name" value="Znf_CCCH"/>
</dbReference>
<dbReference type="InterPro" id="IPR045072">
    <property type="entry name" value="MKRN-like"/>
</dbReference>
<accession>A0A3B4CJM7</accession>
<evidence type="ECO:0000256" key="2">
    <source>
        <dbReference type="ARBA" id="ARBA00004906"/>
    </source>
</evidence>
<dbReference type="SUPFAM" id="SSF57850">
    <property type="entry name" value="RING/U-box"/>
    <property type="match status" value="1"/>
</dbReference>
<dbReference type="InterPro" id="IPR013083">
    <property type="entry name" value="Znf_RING/FYVE/PHD"/>
</dbReference>
<evidence type="ECO:0000256" key="10">
    <source>
        <dbReference type="PROSITE-ProRule" id="PRU00723"/>
    </source>
</evidence>
<dbReference type="PANTHER" id="PTHR11224">
    <property type="entry name" value="MAKORIN-RELATED"/>
    <property type="match status" value="1"/>
</dbReference>
<dbReference type="PROSITE" id="PS50089">
    <property type="entry name" value="ZF_RING_2"/>
    <property type="match status" value="1"/>
</dbReference>
<evidence type="ECO:0000256" key="4">
    <source>
        <dbReference type="ARBA" id="ARBA00022679"/>
    </source>
</evidence>
<dbReference type="SMART" id="SM00184">
    <property type="entry name" value="RING"/>
    <property type="match status" value="1"/>
</dbReference>
<evidence type="ECO:0000313" key="15">
    <source>
        <dbReference type="Proteomes" id="UP001501920"/>
    </source>
</evidence>
<dbReference type="CDD" id="cd16732">
    <property type="entry name" value="RING-HC_MKRN4"/>
    <property type="match status" value="1"/>
</dbReference>
<feature type="region of interest" description="Disordered" evidence="11">
    <location>
        <begin position="108"/>
        <end position="132"/>
    </location>
</feature>
<evidence type="ECO:0000256" key="7">
    <source>
        <dbReference type="ARBA" id="ARBA00022771"/>
    </source>
</evidence>
<keyword evidence="7 10" id="KW-0863">Zinc-finger</keyword>
<dbReference type="SMART" id="SM00356">
    <property type="entry name" value="ZnF_C3H1"/>
    <property type="match status" value="3"/>
</dbReference>
<keyword evidence="6" id="KW-0677">Repeat</keyword>
<evidence type="ECO:0000256" key="5">
    <source>
        <dbReference type="ARBA" id="ARBA00022723"/>
    </source>
</evidence>
<keyword evidence="9 10" id="KW-0862">Zinc</keyword>
<reference evidence="14" key="3">
    <citation type="submission" date="2025-09" db="UniProtKB">
        <authorList>
            <consortium name="Ensembl"/>
        </authorList>
    </citation>
    <scope>IDENTIFICATION</scope>
</reference>
<keyword evidence="5 10" id="KW-0479">Metal-binding</keyword>
<dbReference type="Pfam" id="PF13639">
    <property type="entry name" value="zf-RING_2"/>
    <property type="match status" value="1"/>
</dbReference>
<comment type="catalytic activity">
    <reaction evidence="1">
        <text>S-ubiquitinyl-[E2 ubiquitin-conjugating enzyme]-L-cysteine + [acceptor protein]-L-lysine = [E2 ubiquitin-conjugating enzyme]-L-cysteine + N(6)-ubiquitinyl-[acceptor protein]-L-lysine.</text>
        <dbReference type="EC" id="2.3.2.27"/>
    </reaction>
</comment>
<feature type="zinc finger region" description="C3H1-type" evidence="10">
    <location>
        <begin position="27"/>
        <end position="54"/>
    </location>
</feature>
<keyword evidence="8" id="KW-0833">Ubl conjugation pathway</keyword>
<dbReference type="GO" id="GO:0061630">
    <property type="term" value="F:ubiquitin protein ligase activity"/>
    <property type="evidence" value="ECO:0007669"/>
    <property type="project" value="UniProtKB-EC"/>
</dbReference>
<dbReference type="Pfam" id="PF18044">
    <property type="entry name" value="zf-CCCH_4"/>
    <property type="match status" value="2"/>
</dbReference>
<evidence type="ECO:0000259" key="13">
    <source>
        <dbReference type="PROSITE" id="PS50103"/>
    </source>
</evidence>
<evidence type="ECO:0000313" key="14">
    <source>
        <dbReference type="Ensembl" id="ENSPNAP00000012217.1"/>
    </source>
</evidence>
<feature type="zinc finger region" description="C3H1-type" evidence="10">
    <location>
        <begin position="331"/>
        <end position="359"/>
    </location>
</feature>
<feature type="domain" description="C3H1-type" evidence="13">
    <location>
        <begin position="57"/>
        <end position="83"/>
    </location>
</feature>
<dbReference type="InterPro" id="IPR017907">
    <property type="entry name" value="Znf_RING_CS"/>
</dbReference>
<dbReference type="PROSITE" id="PS00518">
    <property type="entry name" value="ZF_RING_1"/>
    <property type="match status" value="1"/>
</dbReference>
<dbReference type="OMA" id="CLQCIMT"/>
<dbReference type="Gene3D" id="3.30.1370.210">
    <property type="match status" value="1"/>
</dbReference>
<dbReference type="AlphaFoldDB" id="A0A3B4CJM7"/>
<evidence type="ECO:0000256" key="3">
    <source>
        <dbReference type="ARBA" id="ARBA00012483"/>
    </source>
</evidence>
<dbReference type="PROSITE" id="PS50103">
    <property type="entry name" value="ZF_C3H1"/>
    <property type="match status" value="3"/>
</dbReference>
<dbReference type="InterPro" id="IPR036855">
    <property type="entry name" value="Znf_CCCH_sf"/>
</dbReference>
<dbReference type="EC" id="2.3.2.27" evidence="3"/>
<protein>
    <recommendedName>
        <fullName evidence="3">RING-type E3 ubiquitin transferase</fullName>
        <ecNumber evidence="3">2.3.2.27</ecNumber>
    </recommendedName>
</protein>
<dbReference type="PANTHER" id="PTHR11224:SF39">
    <property type="entry name" value="RING-TYPE E3 UBIQUITIN TRANSFERASE"/>
    <property type="match status" value="1"/>
</dbReference>
<feature type="domain" description="C3H1-type" evidence="13">
    <location>
        <begin position="27"/>
        <end position="54"/>
    </location>
</feature>
<dbReference type="Proteomes" id="UP001501920">
    <property type="component" value="Chromosome 28"/>
</dbReference>
<keyword evidence="15" id="KW-1185">Reference proteome</keyword>
<feature type="domain" description="RING-type" evidence="12">
    <location>
        <begin position="248"/>
        <end position="302"/>
    </location>
</feature>
<dbReference type="InterPro" id="IPR041367">
    <property type="entry name" value="Znf-CCCH_4"/>
</dbReference>
<evidence type="ECO:0000256" key="6">
    <source>
        <dbReference type="ARBA" id="ARBA00022737"/>
    </source>
</evidence>
<dbReference type="GO" id="GO:0008270">
    <property type="term" value="F:zinc ion binding"/>
    <property type="evidence" value="ECO:0007669"/>
    <property type="project" value="UniProtKB-KW"/>
</dbReference>
<keyword evidence="4" id="KW-0808">Transferase</keyword>
<name>A0A3B4CJM7_PYGNA</name>
<dbReference type="UniPathway" id="UPA00143"/>
<organism evidence="14 15">
    <name type="scientific">Pygocentrus nattereri</name>
    <name type="common">Red-bellied piranha</name>
    <dbReference type="NCBI Taxonomy" id="42514"/>
    <lineage>
        <taxon>Eukaryota</taxon>
        <taxon>Metazoa</taxon>
        <taxon>Chordata</taxon>
        <taxon>Craniata</taxon>
        <taxon>Vertebrata</taxon>
        <taxon>Euteleostomi</taxon>
        <taxon>Actinopterygii</taxon>
        <taxon>Neopterygii</taxon>
        <taxon>Teleostei</taxon>
        <taxon>Ostariophysi</taxon>
        <taxon>Characiformes</taxon>
        <taxon>Characoidei</taxon>
        <taxon>Pygocentrus</taxon>
    </lineage>
</organism>
<reference evidence="14 15" key="1">
    <citation type="submission" date="2020-10" db="EMBL/GenBank/DDBJ databases">
        <title>Pygocentrus nattereri (red-bellied piranha) genome, fPygNat1, primary haplotype.</title>
        <authorList>
            <person name="Myers G."/>
            <person name="Meyer A."/>
            <person name="Karagic N."/>
            <person name="Pippel M."/>
            <person name="Winkler S."/>
            <person name="Tracey A."/>
            <person name="Wood J."/>
            <person name="Formenti G."/>
            <person name="Howe K."/>
            <person name="Fedrigo O."/>
            <person name="Jarvis E.D."/>
        </authorList>
    </citation>
    <scope>NUCLEOTIDE SEQUENCE [LARGE SCALE GENOMIC DNA]</scope>
</reference>
<evidence type="ECO:0000256" key="9">
    <source>
        <dbReference type="ARBA" id="ARBA00022833"/>
    </source>
</evidence>
<feature type="compositionally biased region" description="Basic and acidic residues" evidence="11">
    <location>
        <begin position="205"/>
        <end position="217"/>
    </location>
</feature>
<feature type="domain" description="C3H1-type" evidence="13">
    <location>
        <begin position="331"/>
        <end position="359"/>
    </location>
</feature>
<evidence type="ECO:0000256" key="1">
    <source>
        <dbReference type="ARBA" id="ARBA00000900"/>
    </source>
</evidence>
<evidence type="ECO:0000256" key="11">
    <source>
        <dbReference type="SAM" id="MobiDB-lite"/>
    </source>
</evidence>
<feature type="region of interest" description="Disordered" evidence="11">
    <location>
        <begin position="156"/>
        <end position="237"/>
    </location>
</feature>
<reference evidence="14" key="2">
    <citation type="submission" date="2025-08" db="UniProtKB">
        <authorList>
            <consortium name="Ensembl"/>
        </authorList>
    </citation>
    <scope>IDENTIFICATION</scope>
</reference>
<dbReference type="GO" id="GO:0000209">
    <property type="term" value="P:protein polyubiquitination"/>
    <property type="evidence" value="ECO:0007669"/>
    <property type="project" value="InterPro"/>
</dbReference>
<feature type="compositionally biased region" description="Polar residues" evidence="11">
    <location>
        <begin position="178"/>
        <end position="196"/>
    </location>
</feature>
<dbReference type="STRING" id="42514.ENSPNAP00000012217"/>
<dbReference type="GeneTree" id="ENSGT00950000183077"/>
<dbReference type="Ensembl" id="ENSPNAT00000019408.2">
    <property type="protein sequence ID" value="ENSPNAP00000012217.1"/>
    <property type="gene ID" value="ENSPNAG00000017925.2"/>
</dbReference>
<dbReference type="InterPro" id="IPR001841">
    <property type="entry name" value="Znf_RING"/>
</dbReference>
<dbReference type="FunFam" id="3.30.40.10:FF:000117">
    <property type="entry name" value="Probable E3 ubiquitin-protein ligase makorin-1"/>
    <property type="match status" value="1"/>
</dbReference>
<feature type="zinc finger region" description="C3H1-type" evidence="10">
    <location>
        <begin position="57"/>
        <end position="83"/>
    </location>
</feature>
<evidence type="ECO:0000256" key="8">
    <source>
        <dbReference type="ARBA" id="ARBA00022786"/>
    </source>
</evidence>
<dbReference type="Gene3D" id="3.30.40.10">
    <property type="entry name" value="Zinc/RING finger domain, C3HC4 (zinc finger)"/>
    <property type="match status" value="1"/>
</dbReference>
<proteinExistence type="predicted"/>